<dbReference type="Proteomes" id="UP000000768">
    <property type="component" value="Chromosome 4"/>
</dbReference>
<dbReference type="Gramene" id="OQU84672">
    <property type="protein sequence ID" value="OQU84672"/>
    <property type="gene ID" value="SORBI_3004G099750"/>
</dbReference>
<dbReference type="InParanoid" id="A0A1Z5RLP3"/>
<keyword evidence="2" id="KW-1185">Reference proteome</keyword>
<protein>
    <submittedName>
        <fullName evidence="1">Uncharacterized protein</fullName>
    </submittedName>
</protein>
<proteinExistence type="predicted"/>
<reference evidence="2" key="2">
    <citation type="journal article" date="2018" name="Plant J.">
        <title>The Sorghum bicolor reference genome: improved assembly, gene annotations, a transcriptome atlas, and signatures of genome organization.</title>
        <authorList>
            <person name="McCormick R.F."/>
            <person name="Truong S.K."/>
            <person name="Sreedasyam A."/>
            <person name="Jenkins J."/>
            <person name="Shu S."/>
            <person name="Sims D."/>
            <person name="Kennedy M."/>
            <person name="Amirebrahimi M."/>
            <person name="Weers B.D."/>
            <person name="McKinley B."/>
            <person name="Mattison A."/>
            <person name="Morishige D.T."/>
            <person name="Grimwood J."/>
            <person name="Schmutz J."/>
            <person name="Mullet J.E."/>
        </authorList>
    </citation>
    <scope>NUCLEOTIDE SEQUENCE [LARGE SCALE GENOMIC DNA]</scope>
    <source>
        <strain evidence="2">cv. BTx623</strain>
    </source>
</reference>
<reference evidence="1 2" key="1">
    <citation type="journal article" date="2009" name="Nature">
        <title>The Sorghum bicolor genome and the diversification of grasses.</title>
        <authorList>
            <person name="Paterson A.H."/>
            <person name="Bowers J.E."/>
            <person name="Bruggmann R."/>
            <person name="Dubchak I."/>
            <person name="Grimwood J."/>
            <person name="Gundlach H."/>
            <person name="Haberer G."/>
            <person name="Hellsten U."/>
            <person name="Mitros T."/>
            <person name="Poliakov A."/>
            <person name="Schmutz J."/>
            <person name="Spannagl M."/>
            <person name="Tang H."/>
            <person name="Wang X."/>
            <person name="Wicker T."/>
            <person name="Bharti A.K."/>
            <person name="Chapman J."/>
            <person name="Feltus F.A."/>
            <person name="Gowik U."/>
            <person name="Grigoriev I.V."/>
            <person name="Lyons E."/>
            <person name="Maher C.A."/>
            <person name="Martis M."/>
            <person name="Narechania A."/>
            <person name="Otillar R.P."/>
            <person name="Penning B.W."/>
            <person name="Salamov A.A."/>
            <person name="Wang Y."/>
            <person name="Zhang L."/>
            <person name="Carpita N.C."/>
            <person name="Freeling M."/>
            <person name="Gingle A.R."/>
            <person name="Hash C.T."/>
            <person name="Keller B."/>
            <person name="Klein P."/>
            <person name="Kresovich S."/>
            <person name="McCann M.C."/>
            <person name="Ming R."/>
            <person name="Peterson D.G."/>
            <person name="Mehboob-ur-Rahman"/>
            <person name="Ware D."/>
            <person name="Westhoff P."/>
            <person name="Mayer K.F."/>
            <person name="Messing J."/>
            <person name="Rokhsar D.S."/>
        </authorList>
    </citation>
    <scope>NUCLEOTIDE SEQUENCE [LARGE SCALE GENOMIC DNA]</scope>
    <source>
        <strain evidence="2">cv. BTx623</strain>
    </source>
</reference>
<dbReference type="AlphaFoldDB" id="A0A1Z5RLP3"/>
<name>A0A1Z5RLP3_SORBI</name>
<evidence type="ECO:0000313" key="2">
    <source>
        <dbReference type="Proteomes" id="UP000000768"/>
    </source>
</evidence>
<gene>
    <name evidence="1" type="ORF">SORBI_3004G099750</name>
</gene>
<dbReference type="EMBL" id="CM000763">
    <property type="protein sequence ID" value="OQU84672.1"/>
    <property type="molecule type" value="Genomic_DNA"/>
</dbReference>
<evidence type="ECO:0000313" key="1">
    <source>
        <dbReference type="EMBL" id="OQU84672.1"/>
    </source>
</evidence>
<accession>A0A1Z5RLP3</accession>
<organism evidence="1 2">
    <name type="scientific">Sorghum bicolor</name>
    <name type="common">Sorghum</name>
    <name type="synonym">Sorghum vulgare</name>
    <dbReference type="NCBI Taxonomy" id="4558"/>
    <lineage>
        <taxon>Eukaryota</taxon>
        <taxon>Viridiplantae</taxon>
        <taxon>Streptophyta</taxon>
        <taxon>Embryophyta</taxon>
        <taxon>Tracheophyta</taxon>
        <taxon>Spermatophyta</taxon>
        <taxon>Magnoliopsida</taxon>
        <taxon>Liliopsida</taxon>
        <taxon>Poales</taxon>
        <taxon>Poaceae</taxon>
        <taxon>PACMAD clade</taxon>
        <taxon>Panicoideae</taxon>
        <taxon>Andropogonodae</taxon>
        <taxon>Andropogoneae</taxon>
        <taxon>Sorghinae</taxon>
        <taxon>Sorghum</taxon>
    </lineage>
</organism>
<sequence>MAPFYRSSEYEAVIPGNHAFASPTGCLHFHHGVHTRCPHGSDGPTRLDRATSVVRLGSLFVHILFRDPCVHTHSLSHSARPPAASLASCPSLPPYLPVPRRPWPPEWRRWRMASGEPARLPSLLDLILAHYDLHTTGDEDDGVAPIR</sequence>